<accession>A0A8I1GD22</accession>
<dbReference type="EMBL" id="JAEMUK010000015">
    <property type="protein sequence ID" value="MBJ7543615.1"/>
    <property type="molecule type" value="Genomic_DNA"/>
</dbReference>
<dbReference type="InterPro" id="IPR004869">
    <property type="entry name" value="MMPL_dom"/>
</dbReference>
<evidence type="ECO:0000256" key="5">
    <source>
        <dbReference type="ARBA" id="ARBA00023136"/>
    </source>
</evidence>
<evidence type="ECO:0000259" key="8">
    <source>
        <dbReference type="PROSITE" id="PS50156"/>
    </source>
</evidence>
<evidence type="ECO:0000256" key="7">
    <source>
        <dbReference type="SAM" id="Phobius"/>
    </source>
</evidence>
<feature type="transmembrane region" description="Helical" evidence="7">
    <location>
        <begin position="772"/>
        <end position="792"/>
    </location>
</feature>
<dbReference type="PANTHER" id="PTHR33406">
    <property type="entry name" value="MEMBRANE PROTEIN MJ1562-RELATED"/>
    <property type="match status" value="1"/>
</dbReference>
<dbReference type="InterPro" id="IPR000731">
    <property type="entry name" value="SSD"/>
</dbReference>
<sequence length="888" mass="95163">MLKEPIVKTVDICSRHPWRVLAAALVLTIISGYYFAAHFAINTDISKLISTELPWRQREVAFAKAFPKVESAIVAVVDGPTPELADQAAQRLAHRLLEEKTLISSVQQLTGGPFFQKNGFLFLSESELKDALGQLTRAKPLLEPLAADPSLRGVMSAITLTTQGVQGRQVTLNSLAPQFNSMATAIENATAGRPANFSWREMLSGQASKTSDKRQLIEIVPILDYNALQPGLEASDAIRKAAAELGLPEQGVTVRLTGPVPISDEEFGTLKEDMGMHGTLTILSVLIILWLALHSGRIIFAVFTSLIVGLAITAALGLAAVGAFNPISVAFFVLFVGIGVDFGLQFSVGYRAERFEKDDLHGALKANASNLGSRLALAAMATAAGFLAFTPTAYKGLSELGLVAGMGMIIAFLTSITVLPAMLRLLNPPAEAHPLGYAFLKPVDEFMDRNRWPILIGTLCVVLAGLPLLNWLRFDFNPMNLRSPNVESVATYLDLKKDPETAGRTIEVLTASQTEADALSKKIAALPEVARTTSLSSFIPDNQDQKRALIAQTAAMLESVLKPQATQPAPADAQLAEKLEGTSNLLSVIISRVRGQKEGVEAAKRLSEALAALSKASPEARARATTALVDPLNITLNMLRTSFDPGTVTLASLPPHLVSDWKTADGRVRISVSPSGDSENNDVLRRFVDVVTAVAPDATGEAIGIQEAGDTIVNAFLEAGFWALTSISILLFIFLRRVRDVALTLFPLLLACAVTLELCVILDLPLNFANIIALPLLLGVGVAFKIYYIIAWRDGKSGLLASPLTRAVFFSGMTTAVAFGSLYLSKHPGTSSMGELLALSLMSTMAAAVLFQPLLMGPPRKVEEEEPEGKKTETKRPAAYLGSSEHTA</sequence>
<reference evidence="9 10" key="1">
    <citation type="submission" date="2020-12" db="EMBL/GenBank/DDBJ databases">
        <title>Revised draft genomes of Rhodomicrobium vannielii ATCC 17100 and Rhodomicrobium udaipurense JA643.</title>
        <authorList>
            <person name="Conners E.M."/>
            <person name="Davenport E.J."/>
            <person name="Bose A."/>
        </authorList>
    </citation>
    <scope>NUCLEOTIDE SEQUENCE [LARGE SCALE GENOMIC DNA]</scope>
    <source>
        <strain evidence="9 10">JA643</strain>
    </source>
</reference>
<dbReference type="InterPro" id="IPR050545">
    <property type="entry name" value="Mycobact_MmpL"/>
</dbReference>
<feature type="transmembrane region" description="Helical" evidence="7">
    <location>
        <begin position="371"/>
        <end position="394"/>
    </location>
</feature>
<feature type="transmembrane region" description="Helical" evidence="7">
    <location>
        <begin position="300"/>
        <end position="321"/>
    </location>
</feature>
<feature type="transmembrane region" description="Helical" evidence="7">
    <location>
        <begin position="836"/>
        <end position="855"/>
    </location>
</feature>
<keyword evidence="2" id="KW-1003">Cell membrane</keyword>
<proteinExistence type="predicted"/>
<feature type="transmembrane region" description="Helical" evidence="7">
    <location>
        <begin position="452"/>
        <end position="472"/>
    </location>
</feature>
<dbReference type="Pfam" id="PF03176">
    <property type="entry name" value="MMPL"/>
    <property type="match status" value="1"/>
</dbReference>
<feature type="domain" description="SSD" evidence="8">
    <location>
        <begin position="299"/>
        <end position="425"/>
    </location>
</feature>
<feature type="transmembrane region" description="Helical" evidence="7">
    <location>
        <begin position="20"/>
        <end position="41"/>
    </location>
</feature>
<feature type="compositionally biased region" description="Basic and acidic residues" evidence="6">
    <location>
        <begin position="860"/>
        <end position="876"/>
    </location>
</feature>
<keyword evidence="5 7" id="KW-0472">Membrane</keyword>
<comment type="subcellular location">
    <subcellularLocation>
        <location evidence="1">Cell membrane</location>
        <topology evidence="1">Multi-pass membrane protein</topology>
    </subcellularLocation>
</comment>
<evidence type="ECO:0000256" key="6">
    <source>
        <dbReference type="SAM" id="MobiDB-lite"/>
    </source>
</evidence>
<dbReference type="AlphaFoldDB" id="A0A8I1GD22"/>
<feature type="transmembrane region" description="Helical" evidence="7">
    <location>
        <begin position="742"/>
        <end position="766"/>
    </location>
</feature>
<feature type="transmembrane region" description="Helical" evidence="7">
    <location>
        <begin position="274"/>
        <end position="293"/>
    </location>
</feature>
<gene>
    <name evidence="9" type="ORF">JDN41_08590</name>
</gene>
<dbReference type="RefSeq" id="WP_037234167.1">
    <property type="nucleotide sequence ID" value="NZ_JAEMUK010000015.1"/>
</dbReference>
<evidence type="ECO:0000256" key="1">
    <source>
        <dbReference type="ARBA" id="ARBA00004651"/>
    </source>
</evidence>
<feature type="region of interest" description="Disordered" evidence="6">
    <location>
        <begin position="859"/>
        <end position="888"/>
    </location>
</feature>
<name>A0A8I1GD22_9HYPH</name>
<keyword evidence="10" id="KW-1185">Reference proteome</keyword>
<dbReference type="NCBIfam" id="TIGR03480">
    <property type="entry name" value="HpnN"/>
    <property type="match status" value="1"/>
</dbReference>
<keyword evidence="4 7" id="KW-1133">Transmembrane helix</keyword>
<dbReference type="PROSITE" id="PS50156">
    <property type="entry name" value="SSD"/>
    <property type="match status" value="1"/>
</dbReference>
<organism evidence="9 10">
    <name type="scientific">Rhodomicrobium udaipurense</name>
    <dbReference type="NCBI Taxonomy" id="1202716"/>
    <lineage>
        <taxon>Bacteria</taxon>
        <taxon>Pseudomonadati</taxon>
        <taxon>Pseudomonadota</taxon>
        <taxon>Alphaproteobacteria</taxon>
        <taxon>Hyphomicrobiales</taxon>
        <taxon>Hyphomicrobiaceae</taxon>
        <taxon>Rhodomicrobium</taxon>
    </lineage>
</organism>
<dbReference type="SUPFAM" id="SSF82866">
    <property type="entry name" value="Multidrug efflux transporter AcrB transmembrane domain"/>
    <property type="match status" value="2"/>
</dbReference>
<feature type="transmembrane region" description="Helical" evidence="7">
    <location>
        <begin position="327"/>
        <end position="350"/>
    </location>
</feature>
<keyword evidence="3 7" id="KW-0812">Transmembrane</keyword>
<dbReference type="Proteomes" id="UP000623250">
    <property type="component" value="Unassembled WGS sequence"/>
</dbReference>
<feature type="transmembrane region" description="Helical" evidence="7">
    <location>
        <begin position="715"/>
        <end position="735"/>
    </location>
</feature>
<evidence type="ECO:0000313" key="9">
    <source>
        <dbReference type="EMBL" id="MBJ7543615.1"/>
    </source>
</evidence>
<evidence type="ECO:0000256" key="2">
    <source>
        <dbReference type="ARBA" id="ARBA00022475"/>
    </source>
</evidence>
<evidence type="ECO:0000256" key="3">
    <source>
        <dbReference type="ARBA" id="ARBA00022692"/>
    </source>
</evidence>
<evidence type="ECO:0000313" key="10">
    <source>
        <dbReference type="Proteomes" id="UP000623250"/>
    </source>
</evidence>
<dbReference type="InterPro" id="IPR017841">
    <property type="entry name" value="Hopanoid_biosynth_HpnN"/>
</dbReference>
<dbReference type="Gene3D" id="1.20.1640.10">
    <property type="entry name" value="Multidrug efflux transporter AcrB transmembrane domain"/>
    <property type="match status" value="2"/>
</dbReference>
<dbReference type="PANTHER" id="PTHR33406:SF13">
    <property type="entry name" value="MEMBRANE PROTEIN YDFJ"/>
    <property type="match status" value="1"/>
</dbReference>
<feature type="transmembrane region" description="Helical" evidence="7">
    <location>
        <begin position="400"/>
        <end position="423"/>
    </location>
</feature>
<comment type="caution">
    <text evidence="9">The sequence shown here is derived from an EMBL/GenBank/DDBJ whole genome shotgun (WGS) entry which is preliminary data.</text>
</comment>
<protein>
    <submittedName>
        <fullName evidence="9">MMPL family transporter</fullName>
    </submittedName>
</protein>
<feature type="transmembrane region" description="Helical" evidence="7">
    <location>
        <begin position="804"/>
        <end position="824"/>
    </location>
</feature>
<dbReference type="GO" id="GO:0005886">
    <property type="term" value="C:plasma membrane"/>
    <property type="evidence" value="ECO:0007669"/>
    <property type="project" value="UniProtKB-SubCell"/>
</dbReference>
<evidence type="ECO:0000256" key="4">
    <source>
        <dbReference type="ARBA" id="ARBA00022989"/>
    </source>
</evidence>